<reference evidence="1 2" key="2">
    <citation type="submission" date="2018-07" db="EMBL/GenBank/DDBJ databases">
        <title>Pontibacter sp. 2b14 genomic sequence and assembly.</title>
        <authorList>
            <person name="Du Z.-J."/>
        </authorList>
    </citation>
    <scope>NUCLEOTIDE SEQUENCE [LARGE SCALE GENOMIC DNA]</scope>
    <source>
        <strain evidence="1 2">2b14</strain>
    </source>
</reference>
<comment type="caution">
    <text evidence="1">The sequence shown here is derived from an EMBL/GenBank/DDBJ whole genome shotgun (WGS) entry which is preliminary data.</text>
</comment>
<dbReference type="RefSeq" id="WP_112306655.1">
    <property type="nucleotide sequence ID" value="NZ_QMDV01000004.1"/>
</dbReference>
<dbReference type="OrthoDB" id="966155at2"/>
<reference evidence="1 2" key="1">
    <citation type="submission" date="2018-06" db="EMBL/GenBank/DDBJ databases">
        <authorList>
            <person name="Liu Z.-W."/>
        </authorList>
    </citation>
    <scope>NUCLEOTIDE SEQUENCE [LARGE SCALE GENOMIC DNA]</scope>
    <source>
        <strain evidence="1 2">2b14</strain>
    </source>
</reference>
<dbReference type="AlphaFoldDB" id="A0A364RCJ3"/>
<accession>A0A364RCJ3</accession>
<evidence type="ECO:0000313" key="2">
    <source>
        <dbReference type="Proteomes" id="UP000251692"/>
    </source>
</evidence>
<dbReference type="EMBL" id="QMDV01000004">
    <property type="protein sequence ID" value="RAU81977.1"/>
    <property type="molecule type" value="Genomic_DNA"/>
</dbReference>
<organism evidence="1 2">
    <name type="scientific">Pontibacter arcticus</name>
    <dbReference type="NCBI Taxonomy" id="2080288"/>
    <lineage>
        <taxon>Bacteria</taxon>
        <taxon>Pseudomonadati</taxon>
        <taxon>Bacteroidota</taxon>
        <taxon>Cytophagia</taxon>
        <taxon>Cytophagales</taxon>
        <taxon>Hymenobacteraceae</taxon>
        <taxon>Pontibacter</taxon>
    </lineage>
</organism>
<keyword evidence="2" id="KW-1185">Reference proteome</keyword>
<evidence type="ECO:0000313" key="1">
    <source>
        <dbReference type="EMBL" id="RAU81977.1"/>
    </source>
</evidence>
<gene>
    <name evidence="1" type="ORF">DP923_14960</name>
</gene>
<proteinExistence type="predicted"/>
<name>A0A364RCJ3_9BACT</name>
<sequence>MSNPDREETRKAKYGANYLTKEKDGLTYRSYDGGRSWKSSHKYDKAEADRRKEELKRKFEQGDYLTTFGGMADSFSRNYKEKFLEACRRRDLDTLILNYDFAITGSKDNAKGLLNQQNTDFFEEKNYIESLIKRTEDIIKKELETPGFDSIRTEHVGRHFIKFLEEEKAKVEADKDNIAPDPLKELASQENQFCKGMPMQEVIEHFKPLATTLSKHNNQPFLSQEQFNLFLKRAFLNQTGIEQQKINMGNGEKYFVIKRFYQFYSIASVQYESTTQCKDKYIRLLSDNFSNWKYEDLKGNFSQNKSKREW</sequence>
<dbReference type="Proteomes" id="UP000251692">
    <property type="component" value="Unassembled WGS sequence"/>
</dbReference>
<protein>
    <submittedName>
        <fullName evidence="1">Uncharacterized protein</fullName>
    </submittedName>
</protein>